<keyword evidence="1" id="KW-0812">Transmembrane</keyword>
<feature type="transmembrane region" description="Helical" evidence="1">
    <location>
        <begin position="48"/>
        <end position="66"/>
    </location>
</feature>
<dbReference type="OrthoDB" id="9791120at2"/>
<gene>
    <name evidence="2" type="ORF">LEP1GSC203_1138</name>
</gene>
<feature type="transmembrane region" description="Helical" evidence="1">
    <location>
        <begin position="9"/>
        <end position="28"/>
    </location>
</feature>
<evidence type="ECO:0008006" key="4">
    <source>
        <dbReference type="Google" id="ProtNLM"/>
    </source>
</evidence>
<dbReference type="STRING" id="1257025.LEP1GSC203_1138"/>
<feature type="transmembrane region" description="Helical" evidence="1">
    <location>
        <begin position="102"/>
        <end position="120"/>
    </location>
</feature>
<protein>
    <recommendedName>
        <fullName evidence="4">DoxX family protein</fullName>
    </recommendedName>
</protein>
<dbReference type="RefSeq" id="WP_002973867.1">
    <property type="nucleotide sequence ID" value="NZ_AOGW02000010.1"/>
</dbReference>
<dbReference type="EMBL" id="AOGW02000010">
    <property type="protein sequence ID" value="EMY61204.1"/>
    <property type="molecule type" value="Genomic_DNA"/>
</dbReference>
<dbReference type="AlphaFoldDB" id="N1VND1"/>
<reference evidence="2" key="1">
    <citation type="submission" date="2013-03" db="EMBL/GenBank/DDBJ databases">
        <authorList>
            <person name="Harkins D.M."/>
            <person name="Durkin A.S."/>
            <person name="Brinkac L.M."/>
            <person name="Haft D.H."/>
            <person name="Selengut J.D."/>
            <person name="Sanka R."/>
            <person name="DePew J."/>
            <person name="Purushe J."/>
            <person name="Hartskeerl R.A."/>
            <person name="Ahmed A."/>
            <person name="van der Linden H."/>
            <person name="Goris M.G.A."/>
            <person name="Vinetz J.M."/>
            <person name="Sutton G.G."/>
            <person name="Nierman W.C."/>
            <person name="Fouts D.E."/>
        </authorList>
    </citation>
    <scope>NUCLEOTIDE SEQUENCE [LARGE SCALE GENOMIC DNA]</scope>
    <source>
        <strain evidence="2">LT 11-33</strain>
    </source>
</reference>
<evidence type="ECO:0000256" key="1">
    <source>
        <dbReference type="SAM" id="Phobius"/>
    </source>
</evidence>
<evidence type="ECO:0000313" key="2">
    <source>
        <dbReference type="EMBL" id="EMY61204.1"/>
    </source>
</evidence>
<keyword evidence="1" id="KW-0472">Membrane</keyword>
<keyword evidence="1" id="KW-1133">Transmembrane helix</keyword>
<evidence type="ECO:0000313" key="3">
    <source>
        <dbReference type="Proteomes" id="UP000012371"/>
    </source>
</evidence>
<sequence>MKLPEMGSLLFHAARLVAAVIIGQTLYFKFSGSEESKFIFSVLGMEPWGRYGLAVLETFCVLFLLVPKFVWFGAFLGFNLMLGAILSHFVFLGIVVQNDNGLLFILALVVFSLSTYLLYVERKKIPYLYEYFD</sequence>
<feature type="transmembrane region" description="Helical" evidence="1">
    <location>
        <begin position="73"/>
        <end position="96"/>
    </location>
</feature>
<accession>N1VND1</accession>
<dbReference type="Proteomes" id="UP000012371">
    <property type="component" value="Unassembled WGS sequence"/>
</dbReference>
<name>N1VND1_9LEPT</name>
<organism evidence="2 3">
    <name type="scientific">Leptospira terpstrae serovar Hualin str. LT 11-33 = ATCC 700639</name>
    <dbReference type="NCBI Taxonomy" id="1257025"/>
    <lineage>
        <taxon>Bacteria</taxon>
        <taxon>Pseudomonadati</taxon>
        <taxon>Spirochaetota</taxon>
        <taxon>Spirochaetia</taxon>
        <taxon>Leptospirales</taxon>
        <taxon>Leptospiraceae</taxon>
        <taxon>Leptospira</taxon>
    </lineage>
</organism>
<comment type="caution">
    <text evidence="2">The sequence shown here is derived from an EMBL/GenBank/DDBJ whole genome shotgun (WGS) entry which is preliminary data.</text>
</comment>
<proteinExistence type="predicted"/>
<keyword evidence="3" id="KW-1185">Reference proteome</keyword>